<dbReference type="Pfam" id="PF07661">
    <property type="entry name" value="MORN_2"/>
    <property type="match status" value="5"/>
</dbReference>
<dbReference type="SUPFAM" id="SSF82185">
    <property type="entry name" value="Histone H3 K4-specific methyltransferase SET7/9 N-terminal domain"/>
    <property type="match status" value="3"/>
</dbReference>
<reference evidence="3 4" key="1">
    <citation type="submission" date="2021-04" db="EMBL/GenBank/DDBJ databases">
        <title>Genome analysis of Polyangium sp.</title>
        <authorList>
            <person name="Li Y."/>
            <person name="Wang J."/>
        </authorList>
    </citation>
    <scope>NUCLEOTIDE SEQUENCE [LARGE SCALE GENOMIC DNA]</scope>
    <source>
        <strain evidence="3 4">SDU14</strain>
    </source>
</reference>
<dbReference type="Gene3D" id="3.90.930.1">
    <property type="match status" value="2"/>
</dbReference>
<feature type="signal peptide" evidence="1">
    <location>
        <begin position="1"/>
        <end position="20"/>
    </location>
</feature>
<dbReference type="InterPro" id="IPR011460">
    <property type="entry name" value="Lcl_C"/>
</dbReference>
<gene>
    <name evidence="3" type="ORF">KEG57_41545</name>
</gene>
<dbReference type="PANTHER" id="PTHR33706">
    <property type="entry name" value="MORN VARIANT REPEAT PROTEIN"/>
    <property type="match status" value="1"/>
</dbReference>
<keyword evidence="1" id="KW-0732">Signal</keyword>
<dbReference type="EMBL" id="JAGTJJ010000046">
    <property type="protein sequence ID" value="MDC3987026.1"/>
    <property type="molecule type" value="Genomic_DNA"/>
</dbReference>
<feature type="domain" description="Lcl C-terminal" evidence="2">
    <location>
        <begin position="220"/>
        <end position="333"/>
    </location>
</feature>
<protein>
    <submittedName>
        <fullName evidence="3">DUF1566 domain-containing protein</fullName>
    </submittedName>
</protein>
<dbReference type="PANTHER" id="PTHR33706:SF1">
    <property type="entry name" value="TPR REPEAT PROTEIN"/>
    <property type="match status" value="1"/>
</dbReference>
<dbReference type="PROSITE" id="PS51257">
    <property type="entry name" value="PROKAR_LIPOPROTEIN"/>
    <property type="match status" value="1"/>
</dbReference>
<accession>A0A9X3XF98</accession>
<dbReference type="RefSeq" id="WP_272459537.1">
    <property type="nucleotide sequence ID" value="NZ_JAGTJJ010000046.1"/>
</dbReference>
<organism evidence="3 4">
    <name type="scientific">Polyangium jinanense</name>
    <dbReference type="NCBI Taxonomy" id="2829994"/>
    <lineage>
        <taxon>Bacteria</taxon>
        <taxon>Pseudomonadati</taxon>
        <taxon>Myxococcota</taxon>
        <taxon>Polyangia</taxon>
        <taxon>Polyangiales</taxon>
        <taxon>Polyangiaceae</taxon>
        <taxon>Polyangium</taxon>
    </lineage>
</organism>
<keyword evidence="4" id="KW-1185">Reference proteome</keyword>
<dbReference type="AlphaFoldDB" id="A0A9X3XF98"/>
<evidence type="ECO:0000313" key="4">
    <source>
        <dbReference type="Proteomes" id="UP001151081"/>
    </source>
</evidence>
<evidence type="ECO:0000313" key="3">
    <source>
        <dbReference type="EMBL" id="MDC3987026.1"/>
    </source>
</evidence>
<feature type="chain" id="PRO_5040757894" evidence="1">
    <location>
        <begin position="21"/>
        <end position="872"/>
    </location>
</feature>
<dbReference type="Pfam" id="PF07603">
    <property type="entry name" value="Lcl_C"/>
    <property type="match status" value="1"/>
</dbReference>
<evidence type="ECO:0000256" key="1">
    <source>
        <dbReference type="SAM" id="SignalP"/>
    </source>
</evidence>
<comment type="caution">
    <text evidence="3">The sequence shown here is derived from an EMBL/GenBank/DDBJ whole genome shotgun (WGS) entry which is preliminary data.</text>
</comment>
<name>A0A9X3XF98_9BACT</name>
<dbReference type="Gene3D" id="2.20.110.10">
    <property type="entry name" value="Histone H3 K4-specific methyltransferase SET7/9 N-terminal domain"/>
    <property type="match status" value="1"/>
</dbReference>
<evidence type="ECO:0000259" key="2">
    <source>
        <dbReference type="Pfam" id="PF07603"/>
    </source>
</evidence>
<dbReference type="InterPro" id="IPR011652">
    <property type="entry name" value="MORN_2"/>
</dbReference>
<sequence length="872" mass="96159">MKRAPLVLLALVAACGGAPASPSASAPQAAPGSTSAASLLPRPVFDLPPALGTSASLADAVQASRSIVVGTISEIHAFKRPCEADLVLEMRADLVLRGPAPQGHVRSMLVAFPRAADANKGCERKPLGYRGAPAPSRFAVGQRLVFFVGERHEVERDPAHPAPRWDLHAMHESPVHGDDLLGVADVDEIPGIVRLRGPLVTDAQLAPLARKPSLHVEGDVVFDAATGLAWQRDVAQQELAIVSATRHCENLVHGGHDDWRLPRFFELLSIVEHRRSSPALDPSVFRGPPDGLLWSATDDAGSPWVLDVADGTLHSTHYDDPSPYGKYHVRCVRSAAGPSLRAALPGARYRKAGGLVEDALQRLGYSGAIAPPMRWAEAKTFCEAKVEAGRDDFRLPTVRELVSLSEASCEELWQDDSQGEQGLWTSTLDPDDQGRAFQVRNLCSPQHWSEKTVGPPELASEGEDHARFRALCVRDLPLLPTAGRLVRSRYPSGHVFAEGALRNGKRHGTWTYHHDQGPPWMRLDYRDGVLVGTFSIFYDSGERLAEGSYAAGALAGTWTQFDVLGRREFVVRYERGQRSGLSTTYTPDDGKLLLEEAWAAGLRHGPVVEHHPVEGWKTSVTLYEAGLREGTAETFHQGGKPAMIGQYRGDRPDGTFKRFHPNGARAAVYSFRDGKLDGPYESWHPDGKPHKKGTYREGLRDGPWLALYPSGKREEEGNFQRGTGTLRAFYENGKVRYEESMVGGLREGTSVVFRDDGSKDHEVGFSRDDLHGPWREYTPSGLLLSERHYEKGRQHGPFVRFHPNGQKAEEGTSVHGQKVGPYRRWDENGKISEEGGFQADLYHGTWTDYIAGKPVRRRFYERGVEVREPERL</sequence>
<proteinExistence type="predicted"/>
<dbReference type="Proteomes" id="UP001151081">
    <property type="component" value="Unassembled WGS sequence"/>
</dbReference>